<accession>A0A2C6M6T1</accession>
<organism evidence="12 13">
    <name type="scientific">Desulforamulus profundi</name>
    <dbReference type="NCBI Taxonomy" id="1383067"/>
    <lineage>
        <taxon>Bacteria</taxon>
        <taxon>Bacillati</taxon>
        <taxon>Bacillota</taxon>
        <taxon>Clostridia</taxon>
        <taxon>Eubacteriales</taxon>
        <taxon>Peptococcaceae</taxon>
        <taxon>Desulforamulus</taxon>
    </lineage>
</organism>
<dbReference type="Pfam" id="PF02540">
    <property type="entry name" value="NAD_synthase"/>
    <property type="match status" value="1"/>
</dbReference>
<evidence type="ECO:0000313" key="12">
    <source>
        <dbReference type="EMBL" id="PHJ37927.1"/>
    </source>
</evidence>
<dbReference type="HAMAP" id="MF_00193">
    <property type="entry name" value="NadE_ammonia_dep"/>
    <property type="match status" value="1"/>
</dbReference>
<feature type="domain" description="NAD/GMP synthase" evidence="11">
    <location>
        <begin position="5"/>
        <end position="235"/>
    </location>
</feature>
<feature type="binding site" evidence="8">
    <location>
        <begin position="27"/>
        <end position="34"/>
    </location>
    <ligand>
        <name>ATP</name>
        <dbReference type="ChEBI" id="CHEBI:30616"/>
    </ligand>
</feature>
<comment type="pathway">
    <text evidence="8">Cofactor biosynthesis; NAD(+) biosynthesis; NAD(+) from deamido-NAD(+) (ammonia route): step 1/1.</text>
</comment>
<feature type="binding site" evidence="8">
    <location>
        <position position="184"/>
    </location>
    <ligand>
        <name>ATP</name>
        <dbReference type="ChEBI" id="CHEBI:30616"/>
    </ligand>
</feature>
<evidence type="ECO:0000256" key="5">
    <source>
        <dbReference type="ARBA" id="ARBA00022840"/>
    </source>
</evidence>
<dbReference type="CDD" id="cd00553">
    <property type="entry name" value="NAD_synthase"/>
    <property type="match status" value="1"/>
</dbReference>
<gene>
    <name evidence="8" type="primary">nadE</name>
    <name evidence="12" type="ORF">P378_12535</name>
</gene>
<dbReference type="NCBIfam" id="TIGR00552">
    <property type="entry name" value="nadE"/>
    <property type="match status" value="1"/>
</dbReference>
<dbReference type="EMBL" id="AWQQ01000067">
    <property type="protein sequence ID" value="PHJ37927.1"/>
    <property type="molecule type" value="Genomic_DNA"/>
</dbReference>
<evidence type="ECO:0000256" key="4">
    <source>
        <dbReference type="ARBA" id="ARBA00022741"/>
    </source>
</evidence>
<protein>
    <recommendedName>
        <fullName evidence="8 10">NH(3)-dependent NAD(+) synthetase</fullName>
        <ecNumber evidence="8 10">6.3.1.5</ecNumber>
    </recommendedName>
</protein>
<dbReference type="EC" id="6.3.1.5" evidence="8 10"/>
<evidence type="ECO:0000256" key="2">
    <source>
        <dbReference type="ARBA" id="ARBA00022598"/>
    </source>
</evidence>
<dbReference type="Gene3D" id="3.40.50.620">
    <property type="entry name" value="HUPs"/>
    <property type="match status" value="1"/>
</dbReference>
<evidence type="ECO:0000256" key="10">
    <source>
        <dbReference type="RuleBase" id="RU003812"/>
    </source>
</evidence>
<dbReference type="InterPro" id="IPR022310">
    <property type="entry name" value="NAD/GMP_synthase"/>
</dbReference>
<dbReference type="GO" id="GO:0004359">
    <property type="term" value="F:glutaminase activity"/>
    <property type="evidence" value="ECO:0007669"/>
    <property type="project" value="InterPro"/>
</dbReference>
<dbReference type="GO" id="GO:0009435">
    <property type="term" value="P:NAD+ biosynthetic process"/>
    <property type="evidence" value="ECO:0007669"/>
    <property type="project" value="UniProtKB-UniRule"/>
</dbReference>
<dbReference type="PANTHER" id="PTHR23090">
    <property type="entry name" value="NH 3 /GLUTAMINE-DEPENDENT NAD + SYNTHETASE"/>
    <property type="match status" value="1"/>
</dbReference>
<feature type="binding site" description="in other chain" evidence="8">
    <location>
        <position position="113"/>
    </location>
    <ligand>
        <name>deamido-NAD(+)</name>
        <dbReference type="ChEBI" id="CHEBI:58437"/>
        <note>ligand shared between two neighboring subunits</note>
    </ligand>
</feature>
<evidence type="ECO:0000313" key="13">
    <source>
        <dbReference type="Proteomes" id="UP000222564"/>
    </source>
</evidence>
<dbReference type="InterPro" id="IPR022926">
    <property type="entry name" value="NH(3)-dep_NAD(+)_synth"/>
</dbReference>
<dbReference type="AlphaFoldDB" id="A0A2C6M6T1"/>
<evidence type="ECO:0000259" key="11">
    <source>
        <dbReference type="Pfam" id="PF02540"/>
    </source>
</evidence>
<evidence type="ECO:0000256" key="9">
    <source>
        <dbReference type="RuleBase" id="RU003811"/>
    </source>
</evidence>
<comment type="caution">
    <text evidence="12">The sequence shown here is derived from an EMBL/GenBank/DDBJ whole genome shotgun (WGS) entry which is preliminary data.</text>
</comment>
<dbReference type="OrthoDB" id="9803818at2"/>
<evidence type="ECO:0000256" key="8">
    <source>
        <dbReference type="HAMAP-Rule" id="MF_00193"/>
    </source>
</evidence>
<evidence type="ECO:0000256" key="1">
    <source>
        <dbReference type="ARBA" id="ARBA00005859"/>
    </source>
</evidence>
<dbReference type="GO" id="GO:0008795">
    <property type="term" value="F:NAD+ synthase activity"/>
    <property type="evidence" value="ECO:0007669"/>
    <property type="project" value="UniProtKB-UniRule"/>
</dbReference>
<feature type="binding site" evidence="8">
    <location>
        <position position="133"/>
    </location>
    <ligand>
        <name>ATP</name>
        <dbReference type="ChEBI" id="CHEBI:30616"/>
    </ligand>
</feature>
<reference evidence="12 13" key="1">
    <citation type="submission" date="2013-09" db="EMBL/GenBank/DDBJ databases">
        <title>Biodegradation of hydrocarbons in the deep terrestrial subsurface : characterization of a microbial consortium composed of two Desulfotomaculum species originating from a deep geological formation.</title>
        <authorList>
            <person name="Aullo T."/>
            <person name="Berlendis S."/>
            <person name="Lascourreges J.-F."/>
            <person name="Dessort D."/>
            <person name="Saint-Laurent S."/>
            <person name="Schraauwers B."/>
            <person name="Mas J."/>
            <person name="Magot M."/>
            <person name="Ranchou-Peyruse A."/>
        </authorList>
    </citation>
    <scope>NUCLEOTIDE SEQUENCE [LARGE SCALE GENOMIC DNA]</scope>
    <source>
        <strain evidence="12 13">Bs107</strain>
    </source>
</reference>
<dbReference type="InterPro" id="IPR014729">
    <property type="entry name" value="Rossmann-like_a/b/a_fold"/>
</dbReference>
<dbReference type="RefSeq" id="WP_099083300.1">
    <property type="nucleotide sequence ID" value="NZ_AWQQ01000067.1"/>
</dbReference>
<comment type="catalytic activity">
    <reaction evidence="8 10">
        <text>deamido-NAD(+) + NH4(+) + ATP = AMP + diphosphate + NAD(+) + H(+)</text>
        <dbReference type="Rhea" id="RHEA:21188"/>
        <dbReference type="ChEBI" id="CHEBI:15378"/>
        <dbReference type="ChEBI" id="CHEBI:28938"/>
        <dbReference type="ChEBI" id="CHEBI:30616"/>
        <dbReference type="ChEBI" id="CHEBI:33019"/>
        <dbReference type="ChEBI" id="CHEBI:57540"/>
        <dbReference type="ChEBI" id="CHEBI:58437"/>
        <dbReference type="ChEBI" id="CHEBI:456215"/>
        <dbReference type="EC" id="6.3.1.5"/>
    </reaction>
</comment>
<keyword evidence="7 8" id="KW-0520">NAD</keyword>
<keyword evidence="2 8" id="KW-0436">Ligase</keyword>
<comment type="function">
    <text evidence="8">Catalyzes the ATP-dependent amidation of deamido-NAD to form NAD. Uses ammonia as a nitrogen source.</text>
</comment>
<feature type="binding site" evidence="8">
    <location>
        <position position="33"/>
    </location>
    <ligand>
        <name>Mg(2+)</name>
        <dbReference type="ChEBI" id="CHEBI:18420"/>
    </ligand>
</feature>
<feature type="binding site" evidence="8">
    <location>
        <position position="162"/>
    </location>
    <ligand>
        <name>ATP</name>
        <dbReference type="ChEBI" id="CHEBI:30616"/>
    </ligand>
</feature>
<keyword evidence="5 8" id="KW-0067">ATP-binding</keyword>
<comment type="subunit">
    <text evidence="8">Homodimer.</text>
</comment>
<dbReference type="PANTHER" id="PTHR23090:SF9">
    <property type="entry name" value="GLUTAMINE-DEPENDENT NAD(+) SYNTHETASE"/>
    <property type="match status" value="1"/>
</dbReference>
<dbReference type="GO" id="GO:0005524">
    <property type="term" value="F:ATP binding"/>
    <property type="evidence" value="ECO:0007669"/>
    <property type="project" value="UniProtKB-UniRule"/>
</dbReference>
<sequence length="241" mass="26969">MRDLVDKLTLWIQEEVQKAGAQGAVVGLSGGIDSSCVAALCKRAFPDDVLGVIMPCYSNPQDAQDAKLVAETLSVPFEEVVLNDPFDWFVHRFTGQDYDLHSCDLAIANIKPRLRMITLYYLAARHNYLVIGTGNRAELVVGHYTKYGDGGVDLLPIANLVKWQVKELARELGIPQRIIDKAPSAGLWFGHCDEQEMGVTYKDLDHYILTGKAPESVKKTIQTLERKREHKKHMPPIPPIF</sequence>
<dbReference type="GO" id="GO:0003952">
    <property type="term" value="F:NAD+ synthase (glutamine-hydrolyzing) activity"/>
    <property type="evidence" value="ECO:0007669"/>
    <property type="project" value="InterPro"/>
</dbReference>
<feature type="binding site" evidence="8">
    <location>
        <position position="138"/>
    </location>
    <ligand>
        <name>Mg(2+)</name>
        <dbReference type="ChEBI" id="CHEBI:18420"/>
    </ligand>
</feature>
<dbReference type="UniPathway" id="UPA00253">
    <property type="reaction ID" value="UER00333"/>
</dbReference>
<comment type="similarity">
    <text evidence="1 8 9">Belongs to the NAD synthetase family.</text>
</comment>
<dbReference type="Proteomes" id="UP000222564">
    <property type="component" value="Unassembled WGS sequence"/>
</dbReference>
<keyword evidence="3 8" id="KW-0479">Metal-binding</keyword>
<keyword evidence="4 8" id="KW-0547">Nucleotide-binding</keyword>
<keyword evidence="6 8" id="KW-0460">Magnesium</keyword>
<evidence type="ECO:0000256" key="6">
    <source>
        <dbReference type="ARBA" id="ARBA00022842"/>
    </source>
</evidence>
<feature type="binding site" evidence="8">
    <location>
        <position position="153"/>
    </location>
    <ligand>
        <name>deamido-NAD(+)</name>
        <dbReference type="ChEBI" id="CHEBI:58437"/>
        <note>ligand shared between two neighboring subunits</note>
    </ligand>
</feature>
<name>A0A2C6M6T1_9FIRM</name>
<dbReference type="GO" id="GO:0046872">
    <property type="term" value="F:metal ion binding"/>
    <property type="evidence" value="ECO:0007669"/>
    <property type="project" value="UniProtKB-KW"/>
</dbReference>
<keyword evidence="13" id="KW-1185">Reference proteome</keyword>
<evidence type="ECO:0000256" key="3">
    <source>
        <dbReference type="ARBA" id="ARBA00022723"/>
    </source>
</evidence>
<proteinExistence type="inferred from homology"/>
<dbReference type="InterPro" id="IPR003694">
    <property type="entry name" value="NAD_synthase"/>
</dbReference>
<evidence type="ECO:0000256" key="7">
    <source>
        <dbReference type="ARBA" id="ARBA00023027"/>
    </source>
</evidence>
<dbReference type="GO" id="GO:0005737">
    <property type="term" value="C:cytoplasm"/>
    <property type="evidence" value="ECO:0007669"/>
    <property type="project" value="InterPro"/>
</dbReference>
<feature type="binding site" description="in other chain" evidence="8">
    <location>
        <begin position="230"/>
        <end position="231"/>
    </location>
    <ligand>
        <name>deamido-NAD(+)</name>
        <dbReference type="ChEBI" id="CHEBI:58437"/>
        <note>ligand shared between two neighboring subunits</note>
    </ligand>
</feature>
<dbReference type="SUPFAM" id="SSF52402">
    <property type="entry name" value="Adenine nucleotide alpha hydrolases-like"/>
    <property type="match status" value="1"/>
</dbReference>
<feature type="binding site" description="in other chain" evidence="8">
    <location>
        <position position="146"/>
    </location>
    <ligand>
        <name>deamido-NAD(+)</name>
        <dbReference type="ChEBI" id="CHEBI:58437"/>
        <note>ligand shared between two neighboring subunits</note>
    </ligand>
</feature>